<dbReference type="InterPro" id="IPR019904">
    <property type="entry name" value="Peroxiredoxin_OsmC"/>
</dbReference>
<dbReference type="EMBL" id="VJXR01000057">
    <property type="protein sequence ID" value="TRW44012.1"/>
    <property type="molecule type" value="Genomic_DNA"/>
</dbReference>
<dbReference type="PANTHER" id="PTHR42830">
    <property type="entry name" value="OSMOTICALLY INDUCIBLE FAMILY PROTEIN"/>
    <property type="match status" value="1"/>
</dbReference>
<dbReference type="AlphaFoldDB" id="A0A552WMN6"/>
<accession>A0A552WMN6</accession>
<dbReference type="RefSeq" id="WP_143419337.1">
    <property type="nucleotide sequence ID" value="NZ_VJXR01000057.1"/>
</dbReference>
<evidence type="ECO:0000313" key="2">
    <source>
        <dbReference type="Proteomes" id="UP000318693"/>
    </source>
</evidence>
<gene>
    <name evidence="1" type="ORF">FJ693_15295</name>
</gene>
<dbReference type="SUPFAM" id="SSF82784">
    <property type="entry name" value="OsmC-like"/>
    <property type="match status" value="1"/>
</dbReference>
<sequence length="144" mass="14678">MPTPIVSKGSTTWNGDLFSGSGRTSLDTSGLGTFDVTWKARAEESGGGTTSPEELIAAAHATCFAQQFSLELAQNGTPPAELRSSAEATFVAGEGITGIHLTVEGQVDGISAEDFQRIADSASTGCPVSQALKGTKITLTASLA</sequence>
<dbReference type="InterPro" id="IPR052707">
    <property type="entry name" value="OsmC_Ohr_Peroxiredoxin"/>
</dbReference>
<reference evidence="1 2" key="1">
    <citation type="submission" date="2019-07" db="EMBL/GenBank/DDBJ databases">
        <title>Georgenia wutianyii sp. nov. and Georgenia *** sp. nov. isolated from plateau pika (Ochotona curzoniae) in the Qinghai-Tibet plateau of China.</title>
        <authorList>
            <person name="Tian Z."/>
        </authorList>
    </citation>
    <scope>NUCLEOTIDE SEQUENCE [LARGE SCALE GENOMIC DNA]</scope>
    <source>
        <strain evidence="1 2">Z446</strain>
    </source>
</reference>
<dbReference type="InterPro" id="IPR015946">
    <property type="entry name" value="KH_dom-like_a/b"/>
</dbReference>
<dbReference type="GO" id="GO:0006979">
    <property type="term" value="P:response to oxidative stress"/>
    <property type="evidence" value="ECO:0007669"/>
    <property type="project" value="InterPro"/>
</dbReference>
<proteinExistence type="predicted"/>
<dbReference type="Gene3D" id="3.30.300.20">
    <property type="match status" value="1"/>
</dbReference>
<evidence type="ECO:0000313" key="1">
    <source>
        <dbReference type="EMBL" id="TRW44012.1"/>
    </source>
</evidence>
<dbReference type="InterPro" id="IPR036102">
    <property type="entry name" value="OsmC/Ohrsf"/>
</dbReference>
<protein>
    <submittedName>
        <fullName evidence="1">OsmC family peroxiredoxin</fullName>
    </submittedName>
</protein>
<dbReference type="PANTHER" id="PTHR42830:SF1">
    <property type="entry name" value="OSMOTICALLY INDUCIBLE FAMILY PROTEIN"/>
    <property type="match status" value="1"/>
</dbReference>
<comment type="caution">
    <text evidence="1">The sequence shown here is derived from an EMBL/GenBank/DDBJ whole genome shotgun (WGS) entry which is preliminary data.</text>
</comment>
<dbReference type="InterPro" id="IPR003718">
    <property type="entry name" value="OsmC/Ohr_fam"/>
</dbReference>
<dbReference type="Proteomes" id="UP000318693">
    <property type="component" value="Unassembled WGS sequence"/>
</dbReference>
<keyword evidence="2" id="KW-1185">Reference proteome</keyword>
<dbReference type="Pfam" id="PF02566">
    <property type="entry name" value="OsmC"/>
    <property type="match status" value="1"/>
</dbReference>
<dbReference type="GO" id="GO:0004601">
    <property type="term" value="F:peroxidase activity"/>
    <property type="evidence" value="ECO:0007669"/>
    <property type="project" value="InterPro"/>
</dbReference>
<name>A0A552WMN6_9MICO</name>
<dbReference type="NCBIfam" id="TIGR03562">
    <property type="entry name" value="osmo_induc_OsmC"/>
    <property type="match status" value="1"/>
</dbReference>
<organism evidence="1 2">
    <name type="scientific">Georgenia yuyongxinii</name>
    <dbReference type="NCBI Taxonomy" id="2589797"/>
    <lineage>
        <taxon>Bacteria</taxon>
        <taxon>Bacillati</taxon>
        <taxon>Actinomycetota</taxon>
        <taxon>Actinomycetes</taxon>
        <taxon>Micrococcales</taxon>
        <taxon>Bogoriellaceae</taxon>
        <taxon>Georgenia</taxon>
    </lineage>
</organism>